<sequence>MRYNDSRAYSYSSIGEGAPMQESASGCCGRSRERNTEESSKGCCCGCMGRMPFATLIATLMCAAGVTVFLFATYRGLNATMKMFEHVFYSRMFGATHVRLQDIQIGFIAVGAGMGVLALLILLIGCLSTGSTRTTIYKDWKARAGGRFTCIFLMSVTYILKLVWIFICLAMAVASFVFFTWTSMCNRLRSMNLDNNERCLNLEQFDFLLPEVSLEHQVICDEGKKKEFCHDYVGSASLMYYVATGASFVVLISLIHYLMCLSANYTRIKDQAKIADLEMLRNIEENEMGPLGAKGNANRY</sequence>
<keyword evidence="2" id="KW-1185">Reference proteome</keyword>
<reference evidence="3" key="1">
    <citation type="submission" date="2025-08" db="UniProtKB">
        <authorList>
            <consortium name="RefSeq"/>
        </authorList>
    </citation>
    <scope>IDENTIFICATION</scope>
</reference>
<protein>
    <submittedName>
        <fullName evidence="3">Proteolipid protein DM beta</fullName>
    </submittedName>
</protein>
<dbReference type="PANTHER" id="PTHR11683:SF12">
    <property type="entry name" value="M6, ISOFORM F"/>
    <property type="match status" value="1"/>
</dbReference>
<keyword evidence="1" id="KW-1133">Transmembrane helix</keyword>
<feature type="transmembrane region" description="Helical" evidence="1">
    <location>
        <begin position="238"/>
        <end position="259"/>
    </location>
</feature>
<feature type="transmembrane region" description="Helical" evidence="1">
    <location>
        <begin position="103"/>
        <end position="127"/>
    </location>
</feature>
<organism evidence="2 3">
    <name type="scientific">Galendromus occidentalis</name>
    <name type="common">western predatory mite</name>
    <dbReference type="NCBI Taxonomy" id="34638"/>
    <lineage>
        <taxon>Eukaryota</taxon>
        <taxon>Metazoa</taxon>
        <taxon>Ecdysozoa</taxon>
        <taxon>Arthropoda</taxon>
        <taxon>Chelicerata</taxon>
        <taxon>Arachnida</taxon>
        <taxon>Acari</taxon>
        <taxon>Parasitiformes</taxon>
        <taxon>Mesostigmata</taxon>
        <taxon>Gamasina</taxon>
        <taxon>Phytoseioidea</taxon>
        <taxon>Phytoseiidae</taxon>
        <taxon>Typhlodrominae</taxon>
        <taxon>Galendromus</taxon>
    </lineage>
</organism>
<dbReference type="InterPro" id="IPR001614">
    <property type="entry name" value="Myelin_PLP"/>
</dbReference>
<evidence type="ECO:0000313" key="2">
    <source>
        <dbReference type="Proteomes" id="UP000694867"/>
    </source>
</evidence>
<dbReference type="PANTHER" id="PTHR11683">
    <property type="entry name" value="MYELIN PROTEOLIPID"/>
    <property type="match status" value="1"/>
</dbReference>
<feature type="transmembrane region" description="Helical" evidence="1">
    <location>
        <begin position="148"/>
        <end position="181"/>
    </location>
</feature>
<gene>
    <name evidence="3" type="primary">LOC100904493</name>
</gene>
<name>A0AAJ7WJ40_9ACAR</name>
<proteinExistence type="predicted"/>
<dbReference type="CTD" id="40383"/>
<dbReference type="GO" id="GO:0005886">
    <property type="term" value="C:plasma membrane"/>
    <property type="evidence" value="ECO:0007669"/>
    <property type="project" value="TreeGrafter"/>
</dbReference>
<keyword evidence="1" id="KW-0812">Transmembrane</keyword>
<evidence type="ECO:0000256" key="1">
    <source>
        <dbReference type="SAM" id="Phobius"/>
    </source>
</evidence>
<feature type="transmembrane region" description="Helical" evidence="1">
    <location>
        <begin position="53"/>
        <end position="74"/>
    </location>
</feature>
<dbReference type="RefSeq" id="XP_028968835.1">
    <property type="nucleotide sequence ID" value="XM_029113002.1"/>
</dbReference>
<dbReference type="Pfam" id="PF01275">
    <property type="entry name" value="Myelin_PLP"/>
    <property type="match status" value="1"/>
</dbReference>
<dbReference type="AlphaFoldDB" id="A0AAJ7WJ40"/>
<accession>A0AAJ7WJ40</accession>
<keyword evidence="1" id="KW-0472">Membrane</keyword>
<evidence type="ECO:0000313" key="3">
    <source>
        <dbReference type="RefSeq" id="XP_028968835.1"/>
    </source>
</evidence>
<dbReference type="GO" id="GO:0031175">
    <property type="term" value="P:neuron projection development"/>
    <property type="evidence" value="ECO:0007669"/>
    <property type="project" value="TreeGrafter"/>
</dbReference>
<dbReference type="Proteomes" id="UP000694867">
    <property type="component" value="Unplaced"/>
</dbReference>
<dbReference type="GeneID" id="100904493"/>
<dbReference type="KEGG" id="goe:100904493"/>